<evidence type="ECO:0000313" key="1">
    <source>
        <dbReference type="EMBL" id="CAD7450389.1"/>
    </source>
</evidence>
<proteinExistence type="predicted"/>
<dbReference type="AlphaFoldDB" id="A0A7R9FCX9"/>
<name>A0A7R9FCX9_9NEOP</name>
<dbReference type="EMBL" id="OD575049">
    <property type="protein sequence ID" value="CAD7450389.1"/>
    <property type="molecule type" value="Genomic_DNA"/>
</dbReference>
<sequence>MLSLTLRQRSWLGDCAN</sequence>
<accession>A0A7R9FCX9</accession>
<reference evidence="1" key="1">
    <citation type="submission" date="2020-11" db="EMBL/GenBank/DDBJ databases">
        <authorList>
            <person name="Tran Van P."/>
        </authorList>
    </citation>
    <scope>NUCLEOTIDE SEQUENCE</scope>
</reference>
<gene>
    <name evidence="1" type="ORF">TBIB3V08_LOCUS12659</name>
</gene>
<protein>
    <submittedName>
        <fullName evidence="1">Uncharacterized protein</fullName>
    </submittedName>
</protein>
<organism evidence="1">
    <name type="scientific">Timema bartmani</name>
    <dbReference type="NCBI Taxonomy" id="61472"/>
    <lineage>
        <taxon>Eukaryota</taxon>
        <taxon>Metazoa</taxon>
        <taxon>Ecdysozoa</taxon>
        <taxon>Arthropoda</taxon>
        <taxon>Hexapoda</taxon>
        <taxon>Insecta</taxon>
        <taxon>Pterygota</taxon>
        <taxon>Neoptera</taxon>
        <taxon>Polyneoptera</taxon>
        <taxon>Phasmatodea</taxon>
        <taxon>Timematodea</taxon>
        <taxon>Timematoidea</taxon>
        <taxon>Timematidae</taxon>
        <taxon>Timema</taxon>
    </lineage>
</organism>